<dbReference type="PROSITE" id="PS50894">
    <property type="entry name" value="HPT"/>
    <property type="match status" value="1"/>
</dbReference>
<dbReference type="STRING" id="1123349.SAMN02744037_01731"/>
<dbReference type="AlphaFoldDB" id="A0A1M6Q359"/>
<evidence type="ECO:0000256" key="4">
    <source>
        <dbReference type="PROSITE-ProRule" id="PRU00110"/>
    </source>
</evidence>
<dbReference type="InterPro" id="IPR043128">
    <property type="entry name" value="Rev_trsase/Diguanyl_cyclase"/>
</dbReference>
<evidence type="ECO:0000256" key="2">
    <source>
        <dbReference type="ARBA" id="ARBA00022553"/>
    </source>
</evidence>
<dbReference type="FunFam" id="3.30.70.270:FF:000001">
    <property type="entry name" value="Diguanylate cyclase domain protein"/>
    <property type="match status" value="1"/>
</dbReference>
<dbReference type="RefSeq" id="WP_072889114.1">
    <property type="nucleotide sequence ID" value="NZ_FRAE01000037.1"/>
</dbReference>
<dbReference type="SUPFAM" id="SSF55073">
    <property type="entry name" value="Nucleotide cyclase"/>
    <property type="match status" value="1"/>
</dbReference>
<dbReference type="InterPro" id="IPR011006">
    <property type="entry name" value="CheY-like_superfamily"/>
</dbReference>
<dbReference type="InterPro" id="IPR008207">
    <property type="entry name" value="Sig_transdc_His_kin_Hpt_dom"/>
</dbReference>
<dbReference type="EMBL" id="FRAE01000037">
    <property type="protein sequence ID" value="SHK14620.1"/>
    <property type="molecule type" value="Genomic_DNA"/>
</dbReference>
<proteinExistence type="predicted"/>
<dbReference type="PANTHER" id="PTHR44591">
    <property type="entry name" value="STRESS RESPONSE REGULATOR PROTEIN 1"/>
    <property type="match status" value="1"/>
</dbReference>
<reference evidence="10" key="1">
    <citation type="submission" date="2016-11" db="EMBL/GenBank/DDBJ databases">
        <authorList>
            <person name="Varghese N."/>
            <person name="Submissions S."/>
        </authorList>
    </citation>
    <scope>NUCLEOTIDE SEQUENCE [LARGE SCALE GENOMIC DNA]</scope>
    <source>
        <strain evidence="10">DSM 15518</strain>
    </source>
</reference>
<dbReference type="Proteomes" id="UP000242497">
    <property type="component" value="Unassembled WGS sequence"/>
</dbReference>
<dbReference type="OrthoDB" id="9783388at2"/>
<keyword evidence="2 5" id="KW-0597">Phosphoprotein</keyword>
<feature type="modified residue" description="Phosphohistidine" evidence="4">
    <location>
        <position position="50"/>
    </location>
</feature>
<evidence type="ECO:0000259" key="7">
    <source>
        <dbReference type="PROSITE" id="PS50887"/>
    </source>
</evidence>
<dbReference type="PANTHER" id="PTHR44591:SF3">
    <property type="entry name" value="RESPONSE REGULATORY DOMAIN-CONTAINING PROTEIN"/>
    <property type="match status" value="1"/>
</dbReference>
<accession>A0A1M6Q359</accession>
<keyword evidence="10" id="KW-1185">Reference proteome</keyword>
<dbReference type="Gene3D" id="1.20.120.160">
    <property type="entry name" value="HPT domain"/>
    <property type="match status" value="1"/>
</dbReference>
<dbReference type="CDD" id="cd01949">
    <property type="entry name" value="GGDEF"/>
    <property type="match status" value="1"/>
</dbReference>
<dbReference type="InterPro" id="IPR050595">
    <property type="entry name" value="Bact_response_regulator"/>
</dbReference>
<dbReference type="Gene3D" id="3.30.70.270">
    <property type="match status" value="1"/>
</dbReference>
<evidence type="ECO:0000313" key="9">
    <source>
        <dbReference type="EMBL" id="SHK14620.1"/>
    </source>
</evidence>
<dbReference type="SMART" id="SM00448">
    <property type="entry name" value="REC"/>
    <property type="match status" value="2"/>
</dbReference>
<evidence type="ECO:0000256" key="1">
    <source>
        <dbReference type="ARBA" id="ARBA00018672"/>
    </source>
</evidence>
<feature type="modified residue" description="4-aspartylphosphate" evidence="5">
    <location>
        <position position="182"/>
    </location>
</feature>
<feature type="modified residue" description="4-aspartylphosphate" evidence="5">
    <location>
        <position position="476"/>
    </location>
</feature>
<dbReference type="InterPro" id="IPR001789">
    <property type="entry name" value="Sig_transdc_resp-reg_receiver"/>
</dbReference>
<sequence>MRDSKELLIKSIQMFLNNQKEKIDKAMINLMKYRIYREKEYELELKRFFHIVRGTGSTLKLDYLSQLAGEYEDYLECIKNKTFISDEVFSNLLKGLGYIYEEIENLKQKYMFSMNDKDVKIENKNIDTENRGNILIVDDDINLLYLLENVFKEDGYNVITSSSPDNVMSILKQEKIDLAILDVIMPEKNGFEVLKQIKEEKINVPIIFLTAKNITKDKIKALREGVEDYITKPFQIEELTVRVECILKKVNSYKRKIIKDNLTGVYNKDYFNERLKEIKNISKNEKRVFSIAFIDFDYFKEINDKYGHLAGDYALKVFVQELKKYLRSSDEIYRFGGDEFLILFNGTLGTQAYEALERARSKISNKNINYKENDNINISFSAGISTFEDGYESIEESLERADKALYISKKLGRGKTTYLEKEKKEKKKILLIDDSNIIVHMIKDRLSAKYDVKYANDGQEGINIFKEFKPDLVITDLFLPKVDGFEVCKKIKSDENIKNTKIIILSCNCKEEDINKCFEEGADDYMIKPFSLIELEDRVEKILK</sequence>
<protein>
    <recommendedName>
        <fullName evidence="1">Stage 0 sporulation protein A homolog</fullName>
    </recommendedName>
</protein>
<feature type="domain" description="HPt" evidence="8">
    <location>
        <begin position="4"/>
        <end position="110"/>
    </location>
</feature>
<feature type="domain" description="Response regulatory" evidence="6">
    <location>
        <begin position="133"/>
        <end position="247"/>
    </location>
</feature>
<dbReference type="Gene3D" id="3.40.50.2300">
    <property type="match status" value="2"/>
</dbReference>
<evidence type="ECO:0000256" key="5">
    <source>
        <dbReference type="PROSITE-ProRule" id="PRU00169"/>
    </source>
</evidence>
<dbReference type="Pfam" id="PF00072">
    <property type="entry name" value="Response_reg"/>
    <property type="match status" value="2"/>
</dbReference>
<dbReference type="PROSITE" id="PS50887">
    <property type="entry name" value="GGDEF"/>
    <property type="match status" value="1"/>
</dbReference>
<dbReference type="GO" id="GO:0000160">
    <property type="term" value="P:phosphorelay signal transduction system"/>
    <property type="evidence" value="ECO:0007669"/>
    <property type="project" value="InterPro"/>
</dbReference>
<organism evidence="9 10">
    <name type="scientific">Tepidibacter formicigenes DSM 15518</name>
    <dbReference type="NCBI Taxonomy" id="1123349"/>
    <lineage>
        <taxon>Bacteria</taxon>
        <taxon>Bacillati</taxon>
        <taxon>Bacillota</taxon>
        <taxon>Clostridia</taxon>
        <taxon>Peptostreptococcales</taxon>
        <taxon>Peptostreptococcaceae</taxon>
        <taxon>Tepidibacter</taxon>
    </lineage>
</organism>
<dbReference type="InterPro" id="IPR000160">
    <property type="entry name" value="GGDEF_dom"/>
</dbReference>
<dbReference type="SUPFAM" id="SSF47226">
    <property type="entry name" value="Histidine-containing phosphotransfer domain, HPT domain"/>
    <property type="match status" value="1"/>
</dbReference>
<dbReference type="SUPFAM" id="SSF52172">
    <property type="entry name" value="CheY-like"/>
    <property type="match status" value="2"/>
</dbReference>
<comment type="function">
    <text evidence="3">May play the central regulatory role in sporulation. It may be an element of the effector pathway responsible for the activation of sporulation genes in response to nutritional stress. Spo0A may act in concert with spo0H (a sigma factor) to control the expression of some genes that are critical to the sporulation process.</text>
</comment>
<feature type="domain" description="GGDEF" evidence="7">
    <location>
        <begin position="287"/>
        <end position="421"/>
    </location>
</feature>
<dbReference type="CDD" id="cd17574">
    <property type="entry name" value="REC_OmpR"/>
    <property type="match status" value="2"/>
</dbReference>
<name>A0A1M6Q359_9FIRM</name>
<gene>
    <name evidence="9" type="ORF">SAMN02744037_01731</name>
</gene>
<dbReference type="InterPro" id="IPR036641">
    <property type="entry name" value="HPT_dom_sf"/>
</dbReference>
<dbReference type="SMART" id="SM00267">
    <property type="entry name" value="GGDEF"/>
    <property type="match status" value="1"/>
</dbReference>
<dbReference type="PROSITE" id="PS50110">
    <property type="entry name" value="RESPONSE_REGULATORY"/>
    <property type="match status" value="2"/>
</dbReference>
<evidence type="ECO:0000313" key="10">
    <source>
        <dbReference type="Proteomes" id="UP000242497"/>
    </source>
</evidence>
<dbReference type="NCBIfam" id="TIGR00254">
    <property type="entry name" value="GGDEF"/>
    <property type="match status" value="1"/>
</dbReference>
<dbReference type="Pfam" id="PF00990">
    <property type="entry name" value="GGDEF"/>
    <property type="match status" value="1"/>
</dbReference>
<dbReference type="InterPro" id="IPR029787">
    <property type="entry name" value="Nucleotide_cyclase"/>
</dbReference>
<evidence type="ECO:0000259" key="8">
    <source>
        <dbReference type="PROSITE" id="PS50894"/>
    </source>
</evidence>
<evidence type="ECO:0000256" key="3">
    <source>
        <dbReference type="ARBA" id="ARBA00024867"/>
    </source>
</evidence>
<evidence type="ECO:0000259" key="6">
    <source>
        <dbReference type="PROSITE" id="PS50110"/>
    </source>
</evidence>
<feature type="domain" description="Response regulatory" evidence="6">
    <location>
        <begin position="428"/>
        <end position="543"/>
    </location>
</feature>